<name>A0A848HA07_9BURK</name>
<accession>A0A848HA07</accession>
<dbReference type="EMBL" id="JABBFX010000003">
    <property type="protein sequence ID" value="NML47307.1"/>
    <property type="molecule type" value="Genomic_DNA"/>
</dbReference>
<dbReference type="Proteomes" id="UP000541185">
    <property type="component" value="Unassembled WGS sequence"/>
</dbReference>
<gene>
    <name evidence="2" type="ORF">HHL11_26400</name>
</gene>
<evidence type="ECO:0000313" key="3">
    <source>
        <dbReference type="Proteomes" id="UP000541185"/>
    </source>
</evidence>
<dbReference type="RefSeq" id="WP_169421595.1">
    <property type="nucleotide sequence ID" value="NZ_JABBFX010000003.1"/>
</dbReference>
<comment type="caution">
    <text evidence="2">The sequence shown here is derived from an EMBL/GenBank/DDBJ whole genome shotgun (WGS) entry which is preliminary data.</text>
</comment>
<feature type="chain" id="PRO_5033054949" evidence="1">
    <location>
        <begin position="20"/>
        <end position="174"/>
    </location>
</feature>
<keyword evidence="3" id="KW-1185">Reference proteome</keyword>
<reference evidence="2 3" key="1">
    <citation type="submission" date="2020-04" db="EMBL/GenBank/DDBJ databases">
        <title>Ramlibacter sp. G-1-2-2 isolated from soil.</title>
        <authorList>
            <person name="Dahal R.H."/>
        </authorList>
    </citation>
    <scope>NUCLEOTIDE SEQUENCE [LARGE SCALE GENOMIC DNA]</scope>
    <source>
        <strain evidence="2 3">G-1-2-2</strain>
    </source>
</reference>
<keyword evidence="1" id="KW-0732">Signal</keyword>
<organism evidence="2 3">
    <name type="scientific">Ramlibacter agri</name>
    <dbReference type="NCBI Taxonomy" id="2728837"/>
    <lineage>
        <taxon>Bacteria</taxon>
        <taxon>Pseudomonadati</taxon>
        <taxon>Pseudomonadota</taxon>
        <taxon>Betaproteobacteria</taxon>
        <taxon>Burkholderiales</taxon>
        <taxon>Comamonadaceae</taxon>
        <taxon>Ramlibacter</taxon>
    </lineage>
</organism>
<feature type="signal peptide" evidence="1">
    <location>
        <begin position="1"/>
        <end position="19"/>
    </location>
</feature>
<proteinExistence type="predicted"/>
<evidence type="ECO:0000256" key="1">
    <source>
        <dbReference type="SAM" id="SignalP"/>
    </source>
</evidence>
<dbReference type="PROSITE" id="PS51257">
    <property type="entry name" value="PROKAR_LIPOPROTEIN"/>
    <property type="match status" value="1"/>
</dbReference>
<dbReference type="AlphaFoldDB" id="A0A848HA07"/>
<protein>
    <submittedName>
        <fullName evidence="2">Uncharacterized protein</fullName>
    </submittedName>
</protein>
<sequence length="174" mass="17780">MKAALYCSMAVLAASLLTACGGGDEGLFVEDKTPTPSGSPASATIAGATAADAALNGSYATDNLNTNNVTHVEPISGSDNTCRFKFNSLPQVGNPNRMMDGDIRYVPDSTALSTTFISVDAIEFSLQGSAGATVDKANNQVVYTGAVFTSTQGTGRTITLTATIPMRGNRPGGC</sequence>
<evidence type="ECO:0000313" key="2">
    <source>
        <dbReference type="EMBL" id="NML47307.1"/>
    </source>
</evidence>